<evidence type="ECO:0000313" key="2">
    <source>
        <dbReference type="EMBL" id="PHQ32750.1"/>
    </source>
</evidence>
<accession>A0A2G1W1K8</accession>
<name>A0A2G1W1K8_9BACT</name>
<dbReference type="OrthoDB" id="277062at2"/>
<sequence length="131" mass="14797">MNVDTESTEAADLPLLPTRKGYVPIGERLNQDVWHDNFVPRYSVLASAPPTRLTLVGVWLLFGPMVFFSVFASLIWIGDSQDFLAKLISGVWSCLYTSVPAAVLYKQTQRYLRSAWKRHEDNVENASCETT</sequence>
<keyword evidence="1" id="KW-1133">Transmembrane helix</keyword>
<proteinExistence type="predicted"/>
<dbReference type="AlphaFoldDB" id="A0A2G1W1K8"/>
<dbReference type="GeneID" id="90611081"/>
<keyword evidence="1" id="KW-0472">Membrane</keyword>
<dbReference type="Proteomes" id="UP000225740">
    <property type="component" value="Unassembled WGS sequence"/>
</dbReference>
<feature type="transmembrane region" description="Helical" evidence="1">
    <location>
        <begin position="53"/>
        <end position="77"/>
    </location>
</feature>
<dbReference type="EMBL" id="NIZW01000023">
    <property type="protein sequence ID" value="PHQ32750.1"/>
    <property type="molecule type" value="Genomic_DNA"/>
</dbReference>
<comment type="caution">
    <text evidence="2">The sequence shown here is derived from an EMBL/GenBank/DDBJ whole genome shotgun (WGS) entry which is preliminary data.</text>
</comment>
<evidence type="ECO:0000313" key="3">
    <source>
        <dbReference type="Proteomes" id="UP000225740"/>
    </source>
</evidence>
<reference evidence="2 3" key="1">
    <citation type="submission" date="2017-06" db="EMBL/GenBank/DDBJ databases">
        <title>Description of Rhodopirellula bahusiensis sp. nov.</title>
        <authorList>
            <person name="Kizina J."/>
            <person name="Harder J."/>
        </authorList>
    </citation>
    <scope>NUCLEOTIDE SEQUENCE [LARGE SCALE GENOMIC DNA]</scope>
    <source>
        <strain evidence="2 3">SWK21</strain>
    </source>
</reference>
<keyword evidence="3" id="KW-1185">Reference proteome</keyword>
<evidence type="ECO:0000256" key="1">
    <source>
        <dbReference type="SAM" id="Phobius"/>
    </source>
</evidence>
<keyword evidence="1" id="KW-0812">Transmembrane</keyword>
<organism evidence="2 3">
    <name type="scientific">Rhodopirellula bahusiensis</name>
    <dbReference type="NCBI Taxonomy" id="2014065"/>
    <lineage>
        <taxon>Bacteria</taxon>
        <taxon>Pseudomonadati</taxon>
        <taxon>Planctomycetota</taxon>
        <taxon>Planctomycetia</taxon>
        <taxon>Pirellulales</taxon>
        <taxon>Pirellulaceae</taxon>
        <taxon>Rhodopirellula</taxon>
    </lineage>
</organism>
<feature type="transmembrane region" description="Helical" evidence="1">
    <location>
        <begin position="83"/>
        <end position="105"/>
    </location>
</feature>
<protein>
    <submittedName>
        <fullName evidence="2">Uncharacterized protein</fullName>
    </submittedName>
</protein>
<dbReference type="RefSeq" id="WP_099263249.1">
    <property type="nucleotide sequence ID" value="NZ_NIZW01000023.1"/>
</dbReference>
<gene>
    <name evidence="2" type="ORF">CEE69_24420</name>
</gene>